<keyword evidence="2" id="KW-1133">Transmembrane helix</keyword>
<feature type="compositionally biased region" description="Low complexity" evidence="1">
    <location>
        <begin position="70"/>
        <end position="83"/>
    </location>
</feature>
<organism evidence="4 5">
    <name type="scientific">Promicromonospora vindobonensis</name>
    <dbReference type="NCBI Taxonomy" id="195748"/>
    <lineage>
        <taxon>Bacteria</taxon>
        <taxon>Bacillati</taxon>
        <taxon>Actinomycetota</taxon>
        <taxon>Actinomycetes</taxon>
        <taxon>Micrococcales</taxon>
        <taxon>Promicromonosporaceae</taxon>
        <taxon>Promicromonospora</taxon>
    </lineage>
</organism>
<keyword evidence="3" id="KW-0732">Signal</keyword>
<feature type="transmembrane region" description="Helical" evidence="2">
    <location>
        <begin position="396"/>
        <end position="415"/>
    </location>
</feature>
<feature type="signal peptide" evidence="3">
    <location>
        <begin position="1"/>
        <end position="28"/>
    </location>
</feature>
<gene>
    <name evidence="4" type="ORF">ACFS27_10045</name>
</gene>
<feature type="compositionally biased region" description="Acidic residues" evidence="1">
    <location>
        <begin position="137"/>
        <end position="153"/>
    </location>
</feature>
<keyword evidence="2" id="KW-0812">Transmembrane</keyword>
<evidence type="ECO:0000313" key="4">
    <source>
        <dbReference type="EMBL" id="MFD2793884.1"/>
    </source>
</evidence>
<evidence type="ECO:0000256" key="2">
    <source>
        <dbReference type="SAM" id="Phobius"/>
    </source>
</evidence>
<dbReference type="RefSeq" id="WP_377182476.1">
    <property type="nucleotide sequence ID" value="NZ_JBHUOG010000001.1"/>
</dbReference>
<feature type="region of interest" description="Disordered" evidence="1">
    <location>
        <begin position="117"/>
        <end position="382"/>
    </location>
</feature>
<evidence type="ECO:0000256" key="3">
    <source>
        <dbReference type="SAM" id="SignalP"/>
    </source>
</evidence>
<evidence type="ECO:0000313" key="5">
    <source>
        <dbReference type="Proteomes" id="UP001597479"/>
    </source>
</evidence>
<feature type="chain" id="PRO_5046873756" evidence="3">
    <location>
        <begin position="29"/>
        <end position="420"/>
    </location>
</feature>
<sequence>MDRNIRRVLYTALVAGGLVVVGASSAHAAGEGRLDPVTQETIGTFEEAPAARGHLDVAEGTSPAGERADAAGTSATGADGETGLVDDVVGPKGVVRSLLSADVAGVVDGTLGEDGLVDDLLTGVGPGGGDGPQPEEPQPEEPGTEEPGTEEPGTDPLPGIIDLPGTEEPGTEEPGTEEPGTEEPGTEEPGTEEPGTEEPGTEEPGTEEPGTEGPGADRPGKGRPGSGGPDADRGTDRPGTSGRDAEPRPVRPGKAAADRPDIAEGHHAEPRTTEPRTGYSGGELPGAGLPGSVAVGAGSDGSSTGAPDTDSSGQGAQKDRGTSAAAPRPGEYLSSEGVDLAWGGTAGPVPTSSSGTMLAGDMDEGPHRRTSTAPEAEAEAARQVVPDATLAETGHMITGQLSLISLLLGLGIAALRMRRR</sequence>
<feature type="compositionally biased region" description="Basic and acidic residues" evidence="1">
    <location>
        <begin position="256"/>
        <end position="274"/>
    </location>
</feature>
<keyword evidence="2" id="KW-0472">Membrane</keyword>
<feature type="compositionally biased region" description="Low complexity" evidence="1">
    <location>
        <begin position="154"/>
        <end position="168"/>
    </location>
</feature>
<comment type="caution">
    <text evidence="4">The sequence shown here is derived from an EMBL/GenBank/DDBJ whole genome shotgun (WGS) entry which is preliminary data.</text>
</comment>
<feature type="compositionally biased region" description="Low complexity" evidence="1">
    <location>
        <begin position="290"/>
        <end position="313"/>
    </location>
</feature>
<feature type="compositionally biased region" description="Acidic residues" evidence="1">
    <location>
        <begin position="169"/>
        <end position="210"/>
    </location>
</feature>
<proteinExistence type="predicted"/>
<protein>
    <submittedName>
        <fullName evidence="4">Uncharacterized protein</fullName>
    </submittedName>
</protein>
<name>A0ABW5VQG9_9MICO</name>
<evidence type="ECO:0000256" key="1">
    <source>
        <dbReference type="SAM" id="MobiDB-lite"/>
    </source>
</evidence>
<reference evidence="5" key="1">
    <citation type="journal article" date="2019" name="Int. J. Syst. Evol. Microbiol.">
        <title>The Global Catalogue of Microorganisms (GCM) 10K type strain sequencing project: providing services to taxonomists for standard genome sequencing and annotation.</title>
        <authorList>
            <consortium name="The Broad Institute Genomics Platform"/>
            <consortium name="The Broad Institute Genome Sequencing Center for Infectious Disease"/>
            <person name="Wu L."/>
            <person name="Ma J."/>
        </authorList>
    </citation>
    <scope>NUCLEOTIDE SEQUENCE [LARGE SCALE GENOMIC DNA]</scope>
    <source>
        <strain evidence="5">CCM 7044</strain>
    </source>
</reference>
<dbReference type="EMBL" id="JBHUOG010000001">
    <property type="protein sequence ID" value="MFD2793884.1"/>
    <property type="molecule type" value="Genomic_DNA"/>
</dbReference>
<feature type="region of interest" description="Disordered" evidence="1">
    <location>
        <begin position="48"/>
        <end position="84"/>
    </location>
</feature>
<keyword evidence="5" id="KW-1185">Reference proteome</keyword>
<feature type="compositionally biased region" description="Gly residues" evidence="1">
    <location>
        <begin position="279"/>
        <end position="289"/>
    </location>
</feature>
<dbReference type="Proteomes" id="UP001597479">
    <property type="component" value="Unassembled WGS sequence"/>
</dbReference>
<accession>A0ABW5VQG9</accession>